<organism evidence="1 2">
    <name type="scientific">Thalassotalea algicola</name>
    <dbReference type="NCBI Taxonomy" id="2716224"/>
    <lineage>
        <taxon>Bacteria</taxon>
        <taxon>Pseudomonadati</taxon>
        <taxon>Pseudomonadota</taxon>
        <taxon>Gammaproteobacteria</taxon>
        <taxon>Alteromonadales</taxon>
        <taxon>Colwelliaceae</taxon>
        <taxon>Thalassotalea</taxon>
    </lineage>
</organism>
<dbReference type="Gene3D" id="3.30.160.140">
    <property type="entry name" value="Shew3726-like"/>
    <property type="match status" value="1"/>
</dbReference>
<dbReference type="RefSeq" id="WP_169074105.1">
    <property type="nucleotide sequence ID" value="NZ_JABBXH010000001.1"/>
</dbReference>
<dbReference type="Proteomes" id="UP000568664">
    <property type="component" value="Unassembled WGS sequence"/>
</dbReference>
<evidence type="ECO:0008006" key="3">
    <source>
        <dbReference type="Google" id="ProtNLM"/>
    </source>
</evidence>
<protein>
    <recommendedName>
        <fullName evidence="3">DUF1488 domain-containing protein</fullName>
    </recommendedName>
</protein>
<name>A0A7Y0LAH0_9GAMM</name>
<evidence type="ECO:0000313" key="2">
    <source>
        <dbReference type="Proteomes" id="UP000568664"/>
    </source>
</evidence>
<dbReference type="InterPro" id="IPR036692">
    <property type="entry name" value="Shew3726-like_sf"/>
</dbReference>
<accession>A0A7Y0LAH0</accession>
<evidence type="ECO:0000313" key="1">
    <source>
        <dbReference type="EMBL" id="NMP30836.1"/>
    </source>
</evidence>
<reference evidence="1 2" key="1">
    <citation type="submission" date="2020-04" db="EMBL/GenBank/DDBJ databases">
        <title>Thalassotalea sp. M1531, isolated from the surface of marine red alga.</title>
        <authorList>
            <person name="Pang L."/>
            <person name="Lu D.-C."/>
        </authorList>
    </citation>
    <scope>NUCLEOTIDE SEQUENCE [LARGE SCALE GENOMIC DNA]</scope>
    <source>
        <strain evidence="1 2">M1531</strain>
    </source>
</reference>
<proteinExistence type="predicted"/>
<dbReference type="EMBL" id="JABBXH010000001">
    <property type="protein sequence ID" value="NMP30836.1"/>
    <property type="molecule type" value="Genomic_DNA"/>
</dbReference>
<dbReference type="AlphaFoldDB" id="A0A7Y0LAH0"/>
<dbReference type="SUPFAM" id="SSF160272">
    <property type="entry name" value="Shew3726-like"/>
    <property type="match status" value="1"/>
</dbReference>
<keyword evidence="2" id="KW-1185">Reference proteome</keyword>
<comment type="caution">
    <text evidence="1">The sequence shown here is derived from an EMBL/GenBank/DDBJ whole genome shotgun (WGS) entry which is preliminary data.</text>
</comment>
<sequence>MNQSILFNDDLTLDDKTSCWKMSAIVSGQIISIYFHSLSLSRLEEIDQCTKYDLEEVAELWLEDNELDGEEIHIMMKG</sequence>
<gene>
    <name evidence="1" type="ORF">HII17_04600</name>
</gene>